<dbReference type="InterPro" id="IPR019587">
    <property type="entry name" value="Polyketide_cyclase/dehydratase"/>
</dbReference>
<organism evidence="1 2">
    <name type="scientific">Amycolatopsis magusensis</name>
    <dbReference type="NCBI Taxonomy" id="882444"/>
    <lineage>
        <taxon>Bacteria</taxon>
        <taxon>Bacillati</taxon>
        <taxon>Actinomycetota</taxon>
        <taxon>Actinomycetes</taxon>
        <taxon>Pseudonocardiales</taxon>
        <taxon>Pseudonocardiaceae</taxon>
        <taxon>Amycolatopsis</taxon>
    </lineage>
</organism>
<evidence type="ECO:0000313" key="1">
    <source>
        <dbReference type="EMBL" id="MBP2184595.1"/>
    </source>
</evidence>
<dbReference type="Proteomes" id="UP000741013">
    <property type="component" value="Unassembled WGS sequence"/>
</dbReference>
<dbReference type="EMBL" id="JAGGMS010000001">
    <property type="protein sequence ID" value="MBP2184595.1"/>
    <property type="molecule type" value="Genomic_DNA"/>
</dbReference>
<dbReference type="CDD" id="cd07821">
    <property type="entry name" value="PYR_PYL_RCAR_like"/>
    <property type="match status" value="1"/>
</dbReference>
<dbReference type="RefSeq" id="WP_209667592.1">
    <property type="nucleotide sequence ID" value="NZ_JAGGMS010000001.1"/>
</dbReference>
<dbReference type="SUPFAM" id="SSF55961">
    <property type="entry name" value="Bet v1-like"/>
    <property type="match status" value="1"/>
</dbReference>
<dbReference type="Pfam" id="PF10604">
    <property type="entry name" value="Polyketide_cyc2"/>
    <property type="match status" value="1"/>
</dbReference>
<dbReference type="Gene3D" id="3.30.530.20">
    <property type="match status" value="1"/>
</dbReference>
<proteinExistence type="predicted"/>
<gene>
    <name evidence="1" type="ORF">JOM49_006121</name>
</gene>
<evidence type="ECO:0000313" key="2">
    <source>
        <dbReference type="Proteomes" id="UP000741013"/>
    </source>
</evidence>
<reference evidence="1 2" key="1">
    <citation type="submission" date="2021-03" db="EMBL/GenBank/DDBJ databases">
        <title>Sequencing the genomes of 1000 actinobacteria strains.</title>
        <authorList>
            <person name="Klenk H.-P."/>
        </authorList>
    </citation>
    <scope>NUCLEOTIDE SEQUENCE [LARGE SCALE GENOMIC DNA]</scope>
    <source>
        <strain evidence="1 2">DSM 45510</strain>
    </source>
</reference>
<keyword evidence="2" id="KW-1185">Reference proteome</keyword>
<comment type="caution">
    <text evidence="1">The sequence shown here is derived from an EMBL/GenBank/DDBJ whole genome shotgun (WGS) entry which is preliminary data.</text>
</comment>
<sequence length="162" mass="18038">MTRWYPLAEADDEFLASAPFRFVQAVDVPADAARVWRVLSADDALVSWSRLITGMDWTSPRPFGVGTTRAVTVGRAATLRERFYRWDEESRMTFTAEASSKPGFRRFAEDMALTPLTGGTRITWTFAIEPVPKAAPLLRLGRPAFQRVTAGWAKGLAEAIGR</sequence>
<accession>A0ABS4Q0A6</accession>
<dbReference type="InterPro" id="IPR023393">
    <property type="entry name" value="START-like_dom_sf"/>
</dbReference>
<name>A0ABS4Q0A6_9PSEU</name>
<protein>
    <submittedName>
        <fullName evidence="1">Carbon monoxide dehydrogenase subunit G</fullName>
    </submittedName>
</protein>